<dbReference type="EMBL" id="JBHTKY010000009">
    <property type="protein sequence ID" value="MFD1165586.1"/>
    <property type="molecule type" value="Genomic_DNA"/>
</dbReference>
<reference evidence="2" key="1">
    <citation type="journal article" date="2019" name="Int. J. Syst. Evol. Microbiol.">
        <title>The Global Catalogue of Microorganisms (GCM) 10K type strain sequencing project: providing services to taxonomists for standard genome sequencing and annotation.</title>
        <authorList>
            <consortium name="The Broad Institute Genomics Platform"/>
            <consortium name="The Broad Institute Genome Sequencing Center for Infectious Disease"/>
            <person name="Wu L."/>
            <person name="Ma J."/>
        </authorList>
    </citation>
    <scope>NUCLEOTIDE SEQUENCE [LARGE SCALE GENOMIC DNA]</scope>
    <source>
        <strain evidence="2">CCUG 52468</strain>
    </source>
</reference>
<evidence type="ECO:0000313" key="1">
    <source>
        <dbReference type="EMBL" id="MFD1165586.1"/>
    </source>
</evidence>
<organism evidence="1 2">
    <name type="scientific">Sphingobacterium daejeonense</name>
    <dbReference type="NCBI Taxonomy" id="371142"/>
    <lineage>
        <taxon>Bacteria</taxon>
        <taxon>Pseudomonadati</taxon>
        <taxon>Bacteroidota</taxon>
        <taxon>Sphingobacteriia</taxon>
        <taxon>Sphingobacteriales</taxon>
        <taxon>Sphingobacteriaceae</taxon>
        <taxon>Sphingobacterium</taxon>
    </lineage>
</organism>
<gene>
    <name evidence="1" type="ORF">ACFQ2C_08225</name>
</gene>
<dbReference type="Proteomes" id="UP001597205">
    <property type="component" value="Unassembled WGS sequence"/>
</dbReference>
<comment type="caution">
    <text evidence="1">The sequence shown here is derived from an EMBL/GenBank/DDBJ whole genome shotgun (WGS) entry which is preliminary data.</text>
</comment>
<evidence type="ECO:0000313" key="2">
    <source>
        <dbReference type="Proteomes" id="UP001597205"/>
    </source>
</evidence>
<dbReference type="RefSeq" id="WP_380895717.1">
    <property type="nucleotide sequence ID" value="NZ_JBHTKY010000009.1"/>
</dbReference>
<accession>A0ABW3RL84</accession>
<protein>
    <recommendedName>
        <fullName evidence="3">Neutral/alkaline non-lysosomal ceramidase N-terminal domain-containing protein</fullName>
    </recommendedName>
</protein>
<sequence length="494" mass="55009">MKKINLILILIFLSISSFGQELKVSASSFSIQPIKGMIAGHSRVNVLVEEVYGDLKSTIFLFEDNGKRFLLVTSPLGVDGGLRQPVVEMAGKILNLTDEQIVTSSSHNHTIPYIIVNQTPLDNASDAQKLSQKVGKDFMEKLEKSLLSLEKNLVLADVEWGKAEENRISYNRRGVYPNGKTYFMREEDRQLVGEGYVGVIDPDVSVVVFKDSKTKKPISALTMFACHPVVAYNPEKQFSFGQFPQIMSEKVSEYFEKIPVGFVQGTSGDINAKFMLTGTIEQAKQAGELLGETAIIAAKNLIPSKRKGMEFKSEVARIPYADLPSLPELKASLNEIDDFIKRGKAGDENTLSCVGMNFPKALTPPYRATLIMGVRDWYVWAIKQHEDNKLYELPRNLPIRIFIARFGDVGFSVFPYEVFVKTGLKVKKETNLPIVLAGGYSNAGYGYIPDESATDDREYMSGYFRYRKTSPPYTGKAGDAAADLAIKNLNHFAQ</sequence>
<proteinExistence type="predicted"/>
<name>A0ABW3RL84_9SPHI</name>
<keyword evidence="2" id="KW-1185">Reference proteome</keyword>
<evidence type="ECO:0008006" key="3">
    <source>
        <dbReference type="Google" id="ProtNLM"/>
    </source>
</evidence>